<keyword evidence="3 7" id="KW-0690">Ribosome biogenesis</keyword>
<dbReference type="NCBIfam" id="TIGR00231">
    <property type="entry name" value="small_GTP"/>
    <property type="match status" value="1"/>
</dbReference>
<feature type="region of interest" description="G2" evidence="8">
    <location>
        <begin position="41"/>
        <end position="45"/>
    </location>
</feature>
<dbReference type="SUPFAM" id="SSF52540">
    <property type="entry name" value="P-loop containing nucleoside triphosphate hydrolases"/>
    <property type="match status" value="1"/>
</dbReference>
<evidence type="ECO:0000256" key="8">
    <source>
        <dbReference type="PROSITE-ProRule" id="PRU01050"/>
    </source>
</evidence>
<evidence type="ECO:0000313" key="13">
    <source>
        <dbReference type="Proteomes" id="UP000501534"/>
    </source>
</evidence>
<dbReference type="CDD" id="cd04163">
    <property type="entry name" value="Era"/>
    <property type="match status" value="1"/>
</dbReference>
<dbReference type="Pfam" id="PF07650">
    <property type="entry name" value="KH_2"/>
    <property type="match status" value="1"/>
</dbReference>
<dbReference type="GO" id="GO:0003924">
    <property type="term" value="F:GTPase activity"/>
    <property type="evidence" value="ECO:0007669"/>
    <property type="project" value="UniProtKB-UniRule"/>
</dbReference>
<evidence type="ECO:0000256" key="6">
    <source>
        <dbReference type="ARBA" id="ARBA00023134"/>
    </source>
</evidence>
<keyword evidence="6 7" id="KW-0342">GTP-binding</keyword>
<dbReference type="GO" id="GO:0000028">
    <property type="term" value="P:ribosomal small subunit assembly"/>
    <property type="evidence" value="ECO:0007669"/>
    <property type="project" value="TreeGrafter"/>
</dbReference>
<keyword evidence="7" id="KW-0472">Membrane</keyword>
<dbReference type="HAMAP" id="MF_00367">
    <property type="entry name" value="GTPase_Era"/>
    <property type="match status" value="1"/>
</dbReference>
<evidence type="ECO:0000256" key="2">
    <source>
        <dbReference type="ARBA" id="ARBA00020484"/>
    </source>
</evidence>
<comment type="function">
    <text evidence="7">An essential GTPase that binds both GDP and GTP, with rapid nucleotide exchange. Plays a role in 16S rRNA processing and 30S ribosomal subunit biogenesis and possibly also in cell cycle regulation and energy metabolism.</text>
</comment>
<comment type="similarity">
    <text evidence="1 7 8 9">Belongs to the TRAFAC class TrmE-Era-EngA-EngB-Septin-like GTPase superfamily. Era GTPase family.</text>
</comment>
<evidence type="ECO:0000259" key="11">
    <source>
        <dbReference type="PROSITE" id="PS51713"/>
    </source>
</evidence>
<proteinExistence type="inferred from homology"/>
<evidence type="ECO:0000256" key="1">
    <source>
        <dbReference type="ARBA" id="ARBA00007921"/>
    </source>
</evidence>
<dbReference type="InterPro" id="IPR005662">
    <property type="entry name" value="GTPase_Era-like"/>
</dbReference>
<evidence type="ECO:0000256" key="7">
    <source>
        <dbReference type="HAMAP-Rule" id="MF_00367"/>
    </source>
</evidence>
<feature type="domain" description="KH type-2" evidence="10">
    <location>
        <begin position="205"/>
        <end position="287"/>
    </location>
</feature>
<feature type="region of interest" description="G3" evidence="8">
    <location>
        <begin position="62"/>
        <end position="65"/>
    </location>
</feature>
<dbReference type="GO" id="GO:0005525">
    <property type="term" value="F:GTP binding"/>
    <property type="evidence" value="ECO:0007669"/>
    <property type="project" value="UniProtKB-UniRule"/>
</dbReference>
<evidence type="ECO:0000256" key="3">
    <source>
        <dbReference type="ARBA" id="ARBA00022517"/>
    </source>
</evidence>
<dbReference type="RefSeq" id="WP_171092547.1">
    <property type="nucleotide sequence ID" value="NZ_CP053069.1"/>
</dbReference>
<evidence type="ECO:0000259" key="10">
    <source>
        <dbReference type="PROSITE" id="PS50823"/>
    </source>
</evidence>
<keyword evidence="4 7" id="KW-0547">Nucleotide-binding</keyword>
<organism evidence="12 13">
    <name type="scientific">Usitatibacter rugosus</name>
    <dbReference type="NCBI Taxonomy" id="2732067"/>
    <lineage>
        <taxon>Bacteria</taxon>
        <taxon>Pseudomonadati</taxon>
        <taxon>Pseudomonadota</taxon>
        <taxon>Betaproteobacteria</taxon>
        <taxon>Nitrosomonadales</taxon>
        <taxon>Usitatibacteraceae</taxon>
        <taxon>Usitatibacter</taxon>
    </lineage>
</organism>
<dbReference type="InterPro" id="IPR030388">
    <property type="entry name" value="G_ERA_dom"/>
</dbReference>
<keyword evidence="5 7" id="KW-0694">RNA-binding</keyword>
<gene>
    <name evidence="7 12" type="primary">era</name>
    <name evidence="12" type="ORF">DSM104443_02378</name>
</gene>
<dbReference type="InterPro" id="IPR005225">
    <property type="entry name" value="Small_GTP-bd"/>
</dbReference>
<feature type="domain" description="Era-type G" evidence="11">
    <location>
        <begin position="7"/>
        <end position="174"/>
    </location>
</feature>
<dbReference type="InterPro" id="IPR009019">
    <property type="entry name" value="KH_sf_prok-type"/>
</dbReference>
<dbReference type="Gene3D" id="3.40.50.300">
    <property type="entry name" value="P-loop containing nucleotide triphosphate hydrolases"/>
    <property type="match status" value="1"/>
</dbReference>
<dbReference type="InterPro" id="IPR015946">
    <property type="entry name" value="KH_dom-like_a/b"/>
</dbReference>
<dbReference type="CDD" id="cd22534">
    <property type="entry name" value="KH-II_Era"/>
    <property type="match status" value="1"/>
</dbReference>
<comment type="subunit">
    <text evidence="7">Monomer.</text>
</comment>
<feature type="region of interest" description="G5" evidence="8">
    <location>
        <begin position="153"/>
        <end position="155"/>
    </location>
</feature>
<dbReference type="InterPro" id="IPR027417">
    <property type="entry name" value="P-loop_NTPase"/>
</dbReference>
<dbReference type="NCBIfam" id="TIGR00436">
    <property type="entry name" value="era"/>
    <property type="match status" value="1"/>
</dbReference>
<dbReference type="EMBL" id="CP053069">
    <property type="protein sequence ID" value="QJR11303.1"/>
    <property type="molecule type" value="Genomic_DNA"/>
</dbReference>
<dbReference type="InterPro" id="IPR006073">
    <property type="entry name" value="GTP-bd"/>
</dbReference>
<dbReference type="PROSITE" id="PS51713">
    <property type="entry name" value="G_ERA"/>
    <property type="match status" value="1"/>
</dbReference>
<dbReference type="PROSITE" id="PS50823">
    <property type="entry name" value="KH_TYPE_2"/>
    <property type="match status" value="1"/>
</dbReference>
<keyword evidence="7" id="KW-1003">Cell membrane</keyword>
<reference evidence="12 13" key="1">
    <citation type="submission" date="2020-04" db="EMBL/GenBank/DDBJ databases">
        <title>Usitatibacter rugosus gen. nov., sp. nov. and Usitatibacter palustris sp. nov., novel members of Usitatibacteraceae fam. nov. within the order Nitrosomonadales isolated from soil.</title>
        <authorList>
            <person name="Huber K.J."/>
            <person name="Neumann-Schaal M."/>
            <person name="Geppert A."/>
            <person name="Luckner M."/>
            <person name="Wanner G."/>
            <person name="Overmann J."/>
        </authorList>
    </citation>
    <scope>NUCLEOTIDE SEQUENCE [LARGE SCALE GENOMIC DNA]</scope>
    <source>
        <strain evidence="12 13">0125_3</strain>
    </source>
</reference>
<dbReference type="PRINTS" id="PR00326">
    <property type="entry name" value="GTP1OBG"/>
</dbReference>
<feature type="region of interest" description="G1" evidence="8">
    <location>
        <begin position="15"/>
        <end position="22"/>
    </location>
</feature>
<dbReference type="GO" id="GO:0070181">
    <property type="term" value="F:small ribosomal subunit rRNA binding"/>
    <property type="evidence" value="ECO:0007669"/>
    <property type="project" value="UniProtKB-UniRule"/>
</dbReference>
<keyword evidence="13" id="KW-1185">Reference proteome</keyword>
<dbReference type="GO" id="GO:0005886">
    <property type="term" value="C:plasma membrane"/>
    <property type="evidence" value="ECO:0007669"/>
    <property type="project" value="UniProtKB-SubCell"/>
</dbReference>
<dbReference type="FunFam" id="3.30.300.20:FF:000003">
    <property type="entry name" value="GTPase Era"/>
    <property type="match status" value="1"/>
</dbReference>
<dbReference type="Gene3D" id="3.30.300.20">
    <property type="match status" value="1"/>
</dbReference>
<evidence type="ECO:0000256" key="4">
    <source>
        <dbReference type="ARBA" id="ARBA00022741"/>
    </source>
</evidence>
<keyword evidence="7" id="KW-0963">Cytoplasm</keyword>
<comment type="subcellular location">
    <subcellularLocation>
        <location evidence="7">Cytoplasm</location>
    </subcellularLocation>
    <subcellularLocation>
        <location evidence="7">Cell membrane</location>
        <topology evidence="7">Peripheral membrane protein</topology>
    </subcellularLocation>
</comment>
<dbReference type="NCBIfam" id="NF000908">
    <property type="entry name" value="PRK00089.1"/>
    <property type="match status" value="1"/>
</dbReference>
<protein>
    <recommendedName>
        <fullName evidence="2 7">GTPase Era</fullName>
    </recommendedName>
</protein>
<evidence type="ECO:0000256" key="5">
    <source>
        <dbReference type="ARBA" id="ARBA00022884"/>
    </source>
</evidence>
<dbReference type="KEGG" id="uru:DSM104443_02378"/>
<accession>A0A6M4GY25</accession>
<sequence>MSKQAFRTGTVAIVGRPNVGKSTLMNQLVGAHVAITSRKAQTTRHRINGLLTNSDTQYIFVDTPGFQTRHTNVLNKRMNRTVQQVLSEVDVIVMVVEAWAPDERDEPVFEMLPDKVPVILALNKVDRIKDKAKFAHVLTTWAARRDWAALVPVSAEKGTATKALLYEIRKLLPEAPPIFDADDITDRSERFLAAELVRERVFRLLGDELPYSTAVVIESFETEPSPQSPEGFRRIHATIFVDRDGHKAIVIGEKGASLKRIGTEARHAMEALFGGKVHLEIWVRVKGGWADSEKMLQQFGYE</sequence>
<name>A0A6M4GY25_9PROT</name>
<dbReference type="GO" id="GO:0005829">
    <property type="term" value="C:cytosol"/>
    <property type="evidence" value="ECO:0007669"/>
    <property type="project" value="TreeGrafter"/>
</dbReference>
<feature type="region of interest" description="G4" evidence="8">
    <location>
        <begin position="123"/>
        <end position="126"/>
    </location>
</feature>
<dbReference type="Pfam" id="PF01926">
    <property type="entry name" value="MMR_HSR1"/>
    <property type="match status" value="1"/>
</dbReference>
<dbReference type="PANTHER" id="PTHR42698:SF1">
    <property type="entry name" value="GTPASE ERA, MITOCHONDRIAL"/>
    <property type="match status" value="1"/>
</dbReference>
<dbReference type="PANTHER" id="PTHR42698">
    <property type="entry name" value="GTPASE ERA"/>
    <property type="match status" value="1"/>
</dbReference>
<dbReference type="GO" id="GO:0043024">
    <property type="term" value="F:ribosomal small subunit binding"/>
    <property type="evidence" value="ECO:0007669"/>
    <property type="project" value="TreeGrafter"/>
</dbReference>
<dbReference type="Proteomes" id="UP000501534">
    <property type="component" value="Chromosome"/>
</dbReference>
<evidence type="ECO:0000313" key="12">
    <source>
        <dbReference type="EMBL" id="QJR11303.1"/>
    </source>
</evidence>
<evidence type="ECO:0000256" key="9">
    <source>
        <dbReference type="RuleBase" id="RU003761"/>
    </source>
</evidence>
<dbReference type="InterPro" id="IPR004044">
    <property type="entry name" value="KH_dom_type_2"/>
</dbReference>
<dbReference type="AlphaFoldDB" id="A0A6M4GY25"/>
<feature type="binding site" evidence="7">
    <location>
        <begin position="15"/>
        <end position="22"/>
    </location>
    <ligand>
        <name>GTP</name>
        <dbReference type="ChEBI" id="CHEBI:37565"/>
    </ligand>
</feature>
<feature type="binding site" evidence="7">
    <location>
        <begin position="62"/>
        <end position="66"/>
    </location>
    <ligand>
        <name>GTP</name>
        <dbReference type="ChEBI" id="CHEBI:37565"/>
    </ligand>
</feature>
<keyword evidence="7" id="KW-0699">rRNA-binding</keyword>
<feature type="binding site" evidence="7">
    <location>
        <begin position="123"/>
        <end position="126"/>
    </location>
    <ligand>
        <name>GTP</name>
        <dbReference type="ChEBI" id="CHEBI:37565"/>
    </ligand>
</feature>
<dbReference type="SUPFAM" id="SSF54814">
    <property type="entry name" value="Prokaryotic type KH domain (KH-domain type II)"/>
    <property type="match status" value="1"/>
</dbReference>